<evidence type="ECO:0000259" key="1">
    <source>
        <dbReference type="Pfam" id="PF07791"/>
    </source>
</evidence>
<dbReference type="Proteomes" id="UP000886476">
    <property type="component" value="Unassembled WGS sequence"/>
</dbReference>
<comment type="caution">
    <text evidence="2">The sequence shown here is derived from an EMBL/GenBank/DDBJ whole genome shotgun (WGS) entry which is preliminary data.</text>
</comment>
<name>A0ABX2CC79_9BRAD</name>
<accession>A0ABX2CC79</accession>
<evidence type="ECO:0000313" key="3">
    <source>
        <dbReference type="Proteomes" id="UP000886476"/>
    </source>
</evidence>
<organism evidence="2 3">
    <name type="scientific">Bradyrhizobium aeschynomenes</name>
    <dbReference type="NCBI Taxonomy" id="2734909"/>
    <lineage>
        <taxon>Bacteria</taxon>
        <taxon>Pseudomonadati</taxon>
        <taxon>Pseudomonadota</taxon>
        <taxon>Alphaproteobacteria</taxon>
        <taxon>Hyphomicrobiales</taxon>
        <taxon>Nitrobacteraceae</taxon>
        <taxon>Bradyrhizobium</taxon>
    </lineage>
</organism>
<dbReference type="EMBL" id="JABFDN010000003">
    <property type="protein sequence ID" value="NPU65738.1"/>
    <property type="molecule type" value="Genomic_DNA"/>
</dbReference>
<protein>
    <recommendedName>
        <fullName evidence="1">Immunity MXAN-0049 protein domain-containing protein</fullName>
    </recommendedName>
</protein>
<dbReference type="Pfam" id="PF07791">
    <property type="entry name" value="Imm11"/>
    <property type="match status" value="1"/>
</dbReference>
<evidence type="ECO:0000313" key="2">
    <source>
        <dbReference type="EMBL" id="NPU65738.1"/>
    </source>
</evidence>
<keyword evidence="3" id="KW-1185">Reference proteome</keyword>
<proteinExistence type="predicted"/>
<reference evidence="2" key="1">
    <citation type="submission" date="2020-05" db="EMBL/GenBank/DDBJ databases">
        <title>Nod-independent and nitrogen-fixing Bradyrhizobium aeschynomene sp. nov. isolated from nodules of Aeschynomene indica.</title>
        <authorList>
            <person name="Zhang Z."/>
        </authorList>
    </citation>
    <scope>NUCLEOTIDE SEQUENCE</scope>
    <source>
        <strain evidence="2">83012</strain>
    </source>
</reference>
<dbReference type="RefSeq" id="WP_172110824.1">
    <property type="nucleotide sequence ID" value="NZ_JABFDN010000003.1"/>
</dbReference>
<sequence>MDDDLALESLKRNLRMVWALIEPNSFGDFFPNGDYVGWEEGTQRYFWETMAAAQRPAFRNSHIVYRCELSRKFTEDLGPIAPHERPSEFRMREARKSLGSLIILTNRLLAVDATLKEIIEALEPGVHQFWPLRITLPKGQDFAGQHHGMIIGRFLDSFLPEQSDVGQATGAEGEVFDLCHAKGPTKKDCSNLTVSNSAAAGAHLWRERRLSRPNLLFSDGLQAEIARRGLRIPKHHQLKAV</sequence>
<gene>
    <name evidence="2" type="ORF">HL667_12110</name>
</gene>
<dbReference type="InterPro" id="IPR012433">
    <property type="entry name" value="Imm11"/>
</dbReference>
<feature type="domain" description="Immunity MXAN-0049 protein" evidence="1">
    <location>
        <begin position="108"/>
        <end position="229"/>
    </location>
</feature>